<dbReference type="OrthoDB" id="443318at2759"/>
<evidence type="ECO:0000256" key="1">
    <source>
        <dbReference type="ARBA" id="ARBA00009431"/>
    </source>
</evidence>
<evidence type="ECO:0000256" key="7">
    <source>
        <dbReference type="SAM" id="MobiDB-lite"/>
    </source>
</evidence>
<evidence type="ECO:0000256" key="5">
    <source>
        <dbReference type="ARBA" id="ARBA00023180"/>
    </source>
</evidence>
<dbReference type="EC" id="3.4.16.-" evidence="6"/>
<evidence type="ECO:0000313" key="9">
    <source>
        <dbReference type="Proteomes" id="UP000217199"/>
    </source>
</evidence>
<evidence type="ECO:0000313" key="8">
    <source>
        <dbReference type="EMBL" id="PAV20625.1"/>
    </source>
</evidence>
<dbReference type="Gene3D" id="3.40.50.1820">
    <property type="entry name" value="alpha/beta hydrolase"/>
    <property type="match status" value="1"/>
</dbReference>
<dbReference type="Proteomes" id="UP000217199">
    <property type="component" value="Unassembled WGS sequence"/>
</dbReference>
<comment type="similarity">
    <text evidence="1 6">Belongs to the peptidase S10 family.</text>
</comment>
<dbReference type="InterPro" id="IPR029058">
    <property type="entry name" value="AB_hydrolase_fold"/>
</dbReference>
<dbReference type="GO" id="GO:0006508">
    <property type="term" value="P:proteolysis"/>
    <property type="evidence" value="ECO:0007669"/>
    <property type="project" value="UniProtKB-KW"/>
</dbReference>
<protein>
    <recommendedName>
        <fullName evidence="6">Carboxypeptidase</fullName>
        <ecNumber evidence="6">3.4.16.-</ecNumber>
    </recommendedName>
</protein>
<gene>
    <name evidence="8" type="ORF">PNOK_0325200</name>
</gene>
<dbReference type="AlphaFoldDB" id="A0A286UMF2"/>
<dbReference type="SUPFAM" id="SSF53474">
    <property type="entry name" value="alpha/beta-Hydrolases"/>
    <property type="match status" value="1"/>
</dbReference>
<dbReference type="GO" id="GO:0004185">
    <property type="term" value="F:serine-type carboxypeptidase activity"/>
    <property type="evidence" value="ECO:0007669"/>
    <property type="project" value="UniProtKB-UniRule"/>
</dbReference>
<reference evidence="8 9" key="1">
    <citation type="journal article" date="2017" name="Mol. Ecol.">
        <title>Comparative and population genomic landscape of Phellinus noxius: A hypervariable fungus causing root rot in trees.</title>
        <authorList>
            <person name="Chung C.L."/>
            <person name="Lee T.J."/>
            <person name="Akiba M."/>
            <person name="Lee H.H."/>
            <person name="Kuo T.H."/>
            <person name="Liu D."/>
            <person name="Ke H.M."/>
            <person name="Yokoi T."/>
            <person name="Roa M.B."/>
            <person name="Lu M.J."/>
            <person name="Chang Y.Y."/>
            <person name="Ann P.J."/>
            <person name="Tsai J.N."/>
            <person name="Chen C.Y."/>
            <person name="Tzean S.S."/>
            <person name="Ota Y."/>
            <person name="Hattori T."/>
            <person name="Sahashi N."/>
            <person name="Liou R.F."/>
            <person name="Kikuchi T."/>
            <person name="Tsai I.J."/>
        </authorList>
    </citation>
    <scope>NUCLEOTIDE SEQUENCE [LARGE SCALE GENOMIC DNA]</scope>
    <source>
        <strain evidence="8 9">FFPRI411160</strain>
    </source>
</reference>
<keyword evidence="2 6" id="KW-0121">Carboxypeptidase</keyword>
<dbReference type="Pfam" id="PF00450">
    <property type="entry name" value="Peptidase_S10"/>
    <property type="match status" value="1"/>
</dbReference>
<dbReference type="InParanoid" id="A0A286UMF2"/>
<sequence>MIITGKIGYPNLRLSVFGGIKNEDPYQVLGIKEYLVADLYRGIWKHVCTNQYSANAQLGAYPNLIPFYDIKTKNELVMIMKGHQDNGTPEFSKLELSRNYSYSLQAVADITENVEGINSYVLVAWTEGHELYNEMIHEETDMLLCWSVHICAKRDIQGRIINNLCSQDLSEDDDIPADSSSSTSDSTSSSYSSYSGRCLTPQNRIEMASAPLTVKWSKVSAGRVAAVGFPTRIFDRTFKVEVPCLIGDTTFKEIQTSMSLDYPRLLLLGYCPEYAGEVRDEGSVSRNTRTNTVSEISLEGSSTLVNTISSAASSSDTESHNPLQVYLASARRISKNELHEKQRAAAKRFSIPTLGARESVKNITFSNPRASEFYVDGSKIPEVDFDIGPSWSGLIPISDDPNETRKLFFWFFPPGPQGSLDDLIFWTNGGPGCSSLEGLLQEIGPFSWSWGQAKPTVNEFSWTNLSSVLFVEQPVGTGFSQGTPNIRNENDLAAQLFGFFQQFLEIFSELKGLNFYLSGESYAGAYIPNIANFIYDHQEELDLPLQGFWISDPTISWDVVQEQIPAVNFVHKYENVFSFNKTFMTHLDEQAAACNYTDYFDKFVTYPPQGLLPLPGSSTEAARGCDLWDEIFEAALIINPAFNIYRIFDTYPILWDVLGFPGSFEQIQVAPVYFDREDVKRAIHAPVEVTWSECSNINVFPHGDNSGPTALTVLPSVIEKSKRAVIVHGLADYILIAEGTRIAIQNMTWNGLQGFQTAIEPDSFLVDGIGALGNMHSERGLTYYEVDLSGHMVPQFQPVAAYQIMQFLMGFRESP</sequence>
<name>A0A286UMF2_9AGAM</name>
<dbReference type="EMBL" id="NBII01000003">
    <property type="protein sequence ID" value="PAV20625.1"/>
    <property type="molecule type" value="Genomic_DNA"/>
</dbReference>
<evidence type="ECO:0000256" key="3">
    <source>
        <dbReference type="ARBA" id="ARBA00022670"/>
    </source>
</evidence>
<dbReference type="PRINTS" id="PR00724">
    <property type="entry name" value="CRBOXYPTASEC"/>
</dbReference>
<dbReference type="PROSITE" id="PS00131">
    <property type="entry name" value="CARBOXYPEPT_SER_SER"/>
    <property type="match status" value="1"/>
</dbReference>
<organism evidence="8 9">
    <name type="scientific">Pyrrhoderma noxium</name>
    <dbReference type="NCBI Taxonomy" id="2282107"/>
    <lineage>
        <taxon>Eukaryota</taxon>
        <taxon>Fungi</taxon>
        <taxon>Dikarya</taxon>
        <taxon>Basidiomycota</taxon>
        <taxon>Agaricomycotina</taxon>
        <taxon>Agaricomycetes</taxon>
        <taxon>Hymenochaetales</taxon>
        <taxon>Hymenochaetaceae</taxon>
        <taxon>Pyrrhoderma</taxon>
    </lineage>
</organism>
<evidence type="ECO:0000256" key="2">
    <source>
        <dbReference type="ARBA" id="ARBA00022645"/>
    </source>
</evidence>
<dbReference type="PANTHER" id="PTHR11802">
    <property type="entry name" value="SERINE PROTEASE FAMILY S10 SERINE CARBOXYPEPTIDASE"/>
    <property type="match status" value="1"/>
</dbReference>
<proteinExistence type="inferred from homology"/>
<keyword evidence="5" id="KW-0325">Glycoprotein</keyword>
<evidence type="ECO:0000256" key="6">
    <source>
        <dbReference type="RuleBase" id="RU361156"/>
    </source>
</evidence>
<keyword evidence="9" id="KW-1185">Reference proteome</keyword>
<dbReference type="InterPro" id="IPR018202">
    <property type="entry name" value="Ser_caboxypep_ser_AS"/>
</dbReference>
<comment type="caution">
    <text evidence="8">The sequence shown here is derived from an EMBL/GenBank/DDBJ whole genome shotgun (WGS) entry which is preliminary data.</text>
</comment>
<dbReference type="PANTHER" id="PTHR11802:SF479">
    <property type="entry name" value="CARBOXYPEPTIDASE"/>
    <property type="match status" value="1"/>
</dbReference>
<keyword evidence="4 6" id="KW-0378">Hydrolase</keyword>
<accession>A0A286UMF2</accession>
<keyword evidence="3 6" id="KW-0645">Protease</keyword>
<feature type="compositionally biased region" description="Low complexity" evidence="7">
    <location>
        <begin position="178"/>
        <end position="195"/>
    </location>
</feature>
<feature type="region of interest" description="Disordered" evidence="7">
    <location>
        <begin position="171"/>
        <end position="196"/>
    </location>
</feature>
<dbReference type="InterPro" id="IPR001563">
    <property type="entry name" value="Peptidase_S10"/>
</dbReference>
<evidence type="ECO:0000256" key="4">
    <source>
        <dbReference type="ARBA" id="ARBA00022801"/>
    </source>
</evidence>